<dbReference type="EMBL" id="JBHSAO010000001">
    <property type="protein sequence ID" value="MFC4022537.1"/>
    <property type="molecule type" value="Genomic_DNA"/>
</dbReference>
<keyword evidence="1" id="KW-0472">Membrane</keyword>
<organism evidence="2 3">
    <name type="scientific">Oceanobacillus longus</name>
    <dbReference type="NCBI Taxonomy" id="930120"/>
    <lineage>
        <taxon>Bacteria</taxon>
        <taxon>Bacillati</taxon>
        <taxon>Bacillota</taxon>
        <taxon>Bacilli</taxon>
        <taxon>Bacillales</taxon>
        <taxon>Bacillaceae</taxon>
        <taxon>Oceanobacillus</taxon>
    </lineage>
</organism>
<gene>
    <name evidence="2" type="ORF">ACFOUV_01735</name>
</gene>
<protein>
    <recommendedName>
        <fullName evidence="4">Type II secretion system protein</fullName>
    </recommendedName>
</protein>
<feature type="transmembrane region" description="Helical" evidence="1">
    <location>
        <begin position="12"/>
        <end position="33"/>
    </location>
</feature>
<evidence type="ECO:0000256" key="1">
    <source>
        <dbReference type="SAM" id="Phobius"/>
    </source>
</evidence>
<name>A0ABV8GRR8_9BACI</name>
<dbReference type="RefSeq" id="WP_379495045.1">
    <property type="nucleotide sequence ID" value="NZ_JBHSAO010000001.1"/>
</dbReference>
<sequence>MNTYRNEKGAALVLTVMIITLFFVFILGLFTVVTNTTKQVTSMEKQIDAQLIAEMGVTYFQRLVEINQHLLEEEINEHRDNADFTNVVQVFIDDLLNGIEQPVHVDEYRTYEITVESYNDDEKSIHFKSVGVVPDAEATSNGTIIINTSEQDESEEPE</sequence>
<evidence type="ECO:0000313" key="3">
    <source>
        <dbReference type="Proteomes" id="UP001595772"/>
    </source>
</evidence>
<evidence type="ECO:0000313" key="2">
    <source>
        <dbReference type="EMBL" id="MFC4022537.1"/>
    </source>
</evidence>
<proteinExistence type="predicted"/>
<keyword evidence="1" id="KW-1133">Transmembrane helix</keyword>
<keyword evidence="1" id="KW-0812">Transmembrane</keyword>
<evidence type="ECO:0008006" key="4">
    <source>
        <dbReference type="Google" id="ProtNLM"/>
    </source>
</evidence>
<reference evidence="3" key="1">
    <citation type="journal article" date="2019" name="Int. J. Syst. Evol. Microbiol.">
        <title>The Global Catalogue of Microorganisms (GCM) 10K type strain sequencing project: providing services to taxonomists for standard genome sequencing and annotation.</title>
        <authorList>
            <consortium name="The Broad Institute Genomics Platform"/>
            <consortium name="The Broad Institute Genome Sequencing Center for Infectious Disease"/>
            <person name="Wu L."/>
            <person name="Ma J."/>
        </authorList>
    </citation>
    <scope>NUCLEOTIDE SEQUENCE [LARGE SCALE GENOMIC DNA]</scope>
    <source>
        <strain evidence="3">IBRC-M 10703</strain>
    </source>
</reference>
<comment type="caution">
    <text evidence="2">The sequence shown here is derived from an EMBL/GenBank/DDBJ whole genome shotgun (WGS) entry which is preliminary data.</text>
</comment>
<accession>A0ABV8GRR8</accession>
<keyword evidence="3" id="KW-1185">Reference proteome</keyword>
<dbReference type="Proteomes" id="UP001595772">
    <property type="component" value="Unassembled WGS sequence"/>
</dbReference>